<evidence type="ECO:0000313" key="1">
    <source>
        <dbReference type="EMBL" id="ORZ38051.1"/>
    </source>
</evidence>
<feature type="non-terminal residue" evidence="1">
    <location>
        <position position="1"/>
    </location>
</feature>
<dbReference type="EMBL" id="MCFL01000010">
    <property type="protein sequence ID" value="ORZ38051.1"/>
    <property type="molecule type" value="Genomic_DNA"/>
</dbReference>
<accession>A0A1Y2HWC6</accession>
<gene>
    <name evidence="1" type="ORF">BCR44DRAFT_1429488</name>
</gene>
<feature type="non-terminal residue" evidence="1">
    <location>
        <position position="208"/>
    </location>
</feature>
<dbReference type="Proteomes" id="UP000193411">
    <property type="component" value="Unassembled WGS sequence"/>
</dbReference>
<proteinExistence type="predicted"/>
<reference evidence="1 2" key="1">
    <citation type="submission" date="2016-07" db="EMBL/GenBank/DDBJ databases">
        <title>Pervasive Adenine N6-methylation of Active Genes in Fungi.</title>
        <authorList>
            <consortium name="DOE Joint Genome Institute"/>
            <person name="Mondo S.J."/>
            <person name="Dannebaum R.O."/>
            <person name="Kuo R.C."/>
            <person name="Labutti K."/>
            <person name="Haridas S."/>
            <person name="Kuo A."/>
            <person name="Salamov A."/>
            <person name="Ahrendt S.R."/>
            <person name="Lipzen A."/>
            <person name="Sullivan W."/>
            <person name="Andreopoulos W.B."/>
            <person name="Clum A."/>
            <person name="Lindquist E."/>
            <person name="Daum C."/>
            <person name="Ramamoorthy G.K."/>
            <person name="Gryganskyi A."/>
            <person name="Culley D."/>
            <person name="Magnuson J.K."/>
            <person name="James T.Y."/>
            <person name="O'Malley M.A."/>
            <person name="Stajich J.E."/>
            <person name="Spatafora J.W."/>
            <person name="Visel A."/>
            <person name="Grigoriev I.V."/>
        </authorList>
    </citation>
    <scope>NUCLEOTIDE SEQUENCE [LARGE SCALE GENOMIC DNA]</scope>
    <source>
        <strain evidence="1 2">PL171</strain>
    </source>
</reference>
<comment type="caution">
    <text evidence="1">The sequence shown here is derived from an EMBL/GenBank/DDBJ whole genome shotgun (WGS) entry which is preliminary data.</text>
</comment>
<dbReference type="AlphaFoldDB" id="A0A1Y2HWC6"/>
<keyword evidence="2" id="KW-1185">Reference proteome</keyword>
<organism evidence="1 2">
    <name type="scientific">Catenaria anguillulae PL171</name>
    <dbReference type="NCBI Taxonomy" id="765915"/>
    <lineage>
        <taxon>Eukaryota</taxon>
        <taxon>Fungi</taxon>
        <taxon>Fungi incertae sedis</taxon>
        <taxon>Blastocladiomycota</taxon>
        <taxon>Blastocladiomycetes</taxon>
        <taxon>Blastocladiales</taxon>
        <taxon>Catenariaceae</taxon>
        <taxon>Catenaria</taxon>
    </lineage>
</organism>
<evidence type="ECO:0000313" key="2">
    <source>
        <dbReference type="Proteomes" id="UP000193411"/>
    </source>
</evidence>
<name>A0A1Y2HWC6_9FUNG</name>
<sequence length="208" mass="23427">TKTAIQMHAVLHKTPTYSRPANCTYRAMHYGCPTSVPRPSVQPGRPVASQRDRAQHAHCHMRHYRKRAAEQRAGKVHTSSSTATSFTASWDGFRKQRLCNQSLLLRTCPRPSVSRRAISRRAAGSHRFSRATRRVCTFPWPAGRTRRWLSPKCGGFGRRGPGSSCKRAGWPVVCKTLLRLWEKCTWRRASICRAPGQGLGTVSFLSSR</sequence>
<protein>
    <submittedName>
        <fullName evidence="1">Uncharacterized protein</fullName>
    </submittedName>
</protein>